<dbReference type="STRING" id="1123269.NX02_00665"/>
<dbReference type="OrthoDB" id="500593at2"/>
<organism evidence="1 2">
    <name type="scientific">Sphingomonas sanxanigenens DSM 19645 = NX02</name>
    <dbReference type="NCBI Taxonomy" id="1123269"/>
    <lineage>
        <taxon>Bacteria</taxon>
        <taxon>Pseudomonadati</taxon>
        <taxon>Pseudomonadota</taxon>
        <taxon>Alphaproteobacteria</taxon>
        <taxon>Sphingomonadales</taxon>
        <taxon>Sphingomonadaceae</taxon>
        <taxon>Sphingomonas</taxon>
    </lineage>
</organism>
<sequence length="261" mass="28878">MASVLDNPVSFVKELQLPSDSDLGLFLEKLKHASSPFSKSLTLQDNEKSAQVNAGSLTSFTENLSGQNKADVQNSTLLAQLASDKKFDRNTQPMDWYSHYTYILGGIGWNQPAFAFDSYTSGGTTVKLDEAVLGILAAIATANEIAMIAETMEGLRGLSDDSKQMLIWDSNSNSGNNGNFQIFPVDRLANDDVVMILDGMQFNATSSHYRFLWWTWDSTSIQIQRAANKFVLNESVYSRVRQAIVDKLGDRAEQLVAEIEI</sequence>
<keyword evidence="2" id="KW-1185">Reference proteome</keyword>
<evidence type="ECO:0000313" key="2">
    <source>
        <dbReference type="Proteomes" id="UP000018851"/>
    </source>
</evidence>
<dbReference type="KEGG" id="ssan:NX02_00665"/>
<dbReference type="eggNOG" id="ENOG50331GE">
    <property type="taxonomic scope" value="Bacteria"/>
</dbReference>
<dbReference type="Proteomes" id="UP000018851">
    <property type="component" value="Chromosome"/>
</dbReference>
<protein>
    <submittedName>
        <fullName evidence="1">Uncharacterized protein</fullName>
    </submittedName>
</protein>
<dbReference type="AlphaFoldDB" id="W0A8A3"/>
<dbReference type="EMBL" id="CP006644">
    <property type="protein sequence ID" value="AHE51900.1"/>
    <property type="molecule type" value="Genomic_DNA"/>
</dbReference>
<proteinExistence type="predicted"/>
<gene>
    <name evidence="1" type="ORF">NX02_00665</name>
</gene>
<dbReference type="RefSeq" id="WP_025290285.1">
    <property type="nucleotide sequence ID" value="NZ_CP006644.1"/>
</dbReference>
<accession>W0A8A3</accession>
<dbReference type="HOGENOM" id="CLU_087600_1_0_5"/>
<dbReference type="PATRIC" id="fig|1123269.5.peg.132"/>
<name>W0A8A3_9SPHN</name>
<evidence type="ECO:0000313" key="1">
    <source>
        <dbReference type="EMBL" id="AHE51900.1"/>
    </source>
</evidence>
<reference evidence="1 2" key="1">
    <citation type="submission" date="2013-07" db="EMBL/GenBank/DDBJ databases">
        <title>Completed genome of Sphingomonas sanxanigenens NX02.</title>
        <authorList>
            <person name="Ma T."/>
            <person name="Huang H."/>
            <person name="Wu M."/>
            <person name="Li X."/>
            <person name="Li G."/>
        </authorList>
    </citation>
    <scope>NUCLEOTIDE SEQUENCE [LARGE SCALE GENOMIC DNA]</scope>
    <source>
        <strain evidence="1 2">NX02</strain>
    </source>
</reference>